<feature type="transmembrane region" description="Helical" evidence="1">
    <location>
        <begin position="261"/>
        <end position="281"/>
    </location>
</feature>
<name>A0A0K0F4C9_STRVS</name>
<feature type="transmembrane region" description="Helical" evidence="1">
    <location>
        <begin position="63"/>
        <end position="83"/>
    </location>
</feature>
<feature type="transmembrane region" description="Helical" evidence="1">
    <location>
        <begin position="228"/>
        <end position="249"/>
    </location>
</feature>
<dbReference type="AlphaFoldDB" id="A0A0K0F4C9"/>
<proteinExistence type="predicted"/>
<reference evidence="3" key="2">
    <citation type="submission" date="2015-08" db="UniProtKB">
        <authorList>
            <consortium name="WormBaseParasite"/>
        </authorList>
    </citation>
    <scope>IDENTIFICATION</scope>
</reference>
<feature type="transmembrane region" description="Helical" evidence="1">
    <location>
        <begin position="89"/>
        <end position="111"/>
    </location>
</feature>
<protein>
    <submittedName>
        <fullName evidence="3">G_PROTEIN_RECEP_F1_2 domain-containing protein</fullName>
    </submittedName>
</protein>
<evidence type="ECO:0000313" key="2">
    <source>
        <dbReference type="Proteomes" id="UP000035680"/>
    </source>
</evidence>
<keyword evidence="1" id="KW-1133">Transmembrane helix</keyword>
<dbReference type="Gene3D" id="1.20.1070.10">
    <property type="entry name" value="Rhodopsin 7-helix transmembrane proteins"/>
    <property type="match status" value="1"/>
</dbReference>
<keyword evidence="2" id="KW-1185">Reference proteome</keyword>
<sequence>MNSTNIPEFEYPTSTTANRIIGSIYFITCVTIIILTILMLSFYKKYPERQKSLPYKYIQHLEILGLVQQIIHLISSFFSIFVFRPPRIIERFLGSIVVSSYITCVTFMLFLTLNRLDFFYNQSIFASISRKTIYICCVIICYTEQCVFFILYNIPEFGLYYSLINDAWHFNKEYSNWVLGYEIEYFTVTVLLVIASFLYILILVKCFLLRRQQSNSINSEGIRKDLKLLIPPIINFVLCILLEFSWTSFDHFLKPSRYTSALQNFIWIIYSCNNTLVSIIMRKDVRKDIKRALLCRNNGINNIKKSIKIRQIKVC</sequence>
<keyword evidence="1" id="KW-0472">Membrane</keyword>
<feature type="transmembrane region" description="Helical" evidence="1">
    <location>
        <begin position="185"/>
        <end position="208"/>
    </location>
</feature>
<feature type="transmembrane region" description="Helical" evidence="1">
    <location>
        <begin position="20"/>
        <end position="43"/>
    </location>
</feature>
<dbReference type="Proteomes" id="UP000035680">
    <property type="component" value="Unassembled WGS sequence"/>
</dbReference>
<reference evidence="2" key="1">
    <citation type="submission" date="2014-07" db="EMBL/GenBank/DDBJ databases">
        <authorList>
            <person name="Martin A.A"/>
            <person name="De Silva N."/>
        </authorList>
    </citation>
    <scope>NUCLEOTIDE SEQUENCE</scope>
</reference>
<accession>A0A0K0F4C9</accession>
<organism evidence="2 3">
    <name type="scientific">Strongyloides venezuelensis</name>
    <name type="common">Threadworm</name>
    <dbReference type="NCBI Taxonomy" id="75913"/>
    <lineage>
        <taxon>Eukaryota</taxon>
        <taxon>Metazoa</taxon>
        <taxon>Ecdysozoa</taxon>
        <taxon>Nematoda</taxon>
        <taxon>Chromadorea</taxon>
        <taxon>Rhabditida</taxon>
        <taxon>Tylenchina</taxon>
        <taxon>Panagrolaimomorpha</taxon>
        <taxon>Strongyloidoidea</taxon>
        <taxon>Strongyloididae</taxon>
        <taxon>Strongyloides</taxon>
    </lineage>
</organism>
<dbReference type="WBParaSite" id="SVE_0366500.1">
    <property type="protein sequence ID" value="SVE_0366500.1"/>
    <property type="gene ID" value="SVE_0366500"/>
</dbReference>
<evidence type="ECO:0000256" key="1">
    <source>
        <dbReference type="SAM" id="Phobius"/>
    </source>
</evidence>
<evidence type="ECO:0000313" key="3">
    <source>
        <dbReference type="WBParaSite" id="SVE_0366500.1"/>
    </source>
</evidence>
<dbReference type="SUPFAM" id="SSF81321">
    <property type="entry name" value="Family A G protein-coupled receptor-like"/>
    <property type="match status" value="1"/>
</dbReference>
<keyword evidence="1" id="KW-0812">Transmembrane</keyword>
<feature type="transmembrane region" description="Helical" evidence="1">
    <location>
        <begin position="132"/>
        <end position="154"/>
    </location>
</feature>